<keyword evidence="4 6" id="KW-0472">Membrane</keyword>
<reference evidence="7 8" key="1">
    <citation type="submission" date="2024-01" db="EMBL/GenBank/DDBJ databases">
        <authorList>
            <person name="Alioto T."/>
            <person name="Alioto T."/>
            <person name="Gomez Garrido J."/>
        </authorList>
    </citation>
    <scope>NUCLEOTIDE SEQUENCE [LARGE SCALE GENOMIC DNA]</scope>
</reference>
<dbReference type="PROSITE" id="PS51257">
    <property type="entry name" value="PROKAR_LIPOPROTEIN"/>
    <property type="match status" value="1"/>
</dbReference>
<dbReference type="AlphaFoldDB" id="A0AAV1QG93"/>
<dbReference type="Gene3D" id="1.10.1450.10">
    <property type="entry name" value="Tetraspanin"/>
    <property type="match status" value="1"/>
</dbReference>
<evidence type="ECO:0000313" key="7">
    <source>
        <dbReference type="EMBL" id="CAK6982473.1"/>
    </source>
</evidence>
<evidence type="ECO:0000256" key="4">
    <source>
        <dbReference type="ARBA" id="ARBA00023136"/>
    </source>
</evidence>
<dbReference type="EMBL" id="CAWUFR010001029">
    <property type="protein sequence ID" value="CAK6982473.1"/>
    <property type="molecule type" value="Genomic_DNA"/>
</dbReference>
<dbReference type="GO" id="GO:0005886">
    <property type="term" value="C:plasma membrane"/>
    <property type="evidence" value="ECO:0007669"/>
    <property type="project" value="TreeGrafter"/>
</dbReference>
<feature type="transmembrane region" description="Helical" evidence="6">
    <location>
        <begin position="57"/>
        <end position="76"/>
    </location>
</feature>
<gene>
    <name evidence="7" type="ORF">FSCOSCO3_A004987</name>
</gene>
<protein>
    <submittedName>
        <fullName evidence="7">CD82 antigen</fullName>
    </submittedName>
</protein>
<dbReference type="PANTHER" id="PTHR19282:SF159">
    <property type="entry name" value="TETRASPANIN-15"/>
    <property type="match status" value="1"/>
</dbReference>
<accession>A0AAV1QG93</accession>
<evidence type="ECO:0000256" key="5">
    <source>
        <dbReference type="SAM" id="MobiDB-lite"/>
    </source>
</evidence>
<keyword evidence="8" id="KW-1185">Reference proteome</keyword>
<dbReference type="InterPro" id="IPR018499">
    <property type="entry name" value="Tetraspanin/Peripherin"/>
</dbReference>
<evidence type="ECO:0000256" key="1">
    <source>
        <dbReference type="ARBA" id="ARBA00004141"/>
    </source>
</evidence>
<comment type="subcellular location">
    <subcellularLocation>
        <location evidence="1">Membrane</location>
        <topology evidence="1">Multi-pass membrane protein</topology>
    </subcellularLocation>
</comment>
<evidence type="ECO:0000256" key="3">
    <source>
        <dbReference type="ARBA" id="ARBA00022989"/>
    </source>
</evidence>
<evidence type="ECO:0000313" key="8">
    <source>
        <dbReference type="Proteomes" id="UP001314229"/>
    </source>
</evidence>
<feature type="region of interest" description="Disordered" evidence="5">
    <location>
        <begin position="260"/>
        <end position="314"/>
    </location>
</feature>
<organism evidence="7 8">
    <name type="scientific">Scomber scombrus</name>
    <name type="common">Atlantic mackerel</name>
    <name type="synonym">Scomber vernalis</name>
    <dbReference type="NCBI Taxonomy" id="13677"/>
    <lineage>
        <taxon>Eukaryota</taxon>
        <taxon>Metazoa</taxon>
        <taxon>Chordata</taxon>
        <taxon>Craniata</taxon>
        <taxon>Vertebrata</taxon>
        <taxon>Euteleostomi</taxon>
        <taxon>Actinopterygii</taxon>
        <taxon>Neopterygii</taxon>
        <taxon>Teleostei</taxon>
        <taxon>Neoteleostei</taxon>
        <taxon>Acanthomorphata</taxon>
        <taxon>Pelagiaria</taxon>
        <taxon>Scombriformes</taxon>
        <taxon>Scombridae</taxon>
        <taxon>Scomber</taxon>
    </lineage>
</organism>
<dbReference type="Proteomes" id="UP001314229">
    <property type="component" value="Unassembled WGS sequence"/>
</dbReference>
<dbReference type="Pfam" id="PF00335">
    <property type="entry name" value="Tetraspanin"/>
    <property type="match status" value="1"/>
</dbReference>
<dbReference type="PRINTS" id="PR00259">
    <property type="entry name" value="TMFOUR"/>
</dbReference>
<feature type="transmembrane region" description="Helical" evidence="6">
    <location>
        <begin position="83"/>
        <end position="107"/>
    </location>
</feature>
<dbReference type="PANTHER" id="PTHR19282">
    <property type="entry name" value="TETRASPANIN"/>
    <property type="match status" value="1"/>
</dbReference>
<feature type="compositionally biased region" description="Basic and acidic residues" evidence="5">
    <location>
        <begin position="286"/>
        <end position="304"/>
    </location>
</feature>
<feature type="transmembrane region" description="Helical" evidence="6">
    <location>
        <begin position="12"/>
        <end position="37"/>
    </location>
</feature>
<evidence type="ECO:0000256" key="2">
    <source>
        <dbReference type="ARBA" id="ARBA00022692"/>
    </source>
</evidence>
<keyword evidence="3 6" id="KW-1133">Transmembrane helix</keyword>
<evidence type="ECO:0000256" key="6">
    <source>
        <dbReference type="SAM" id="Phobius"/>
    </source>
</evidence>
<sequence length="314" mass="34679">MKLEVKIQLLRFCSTVLNSIFMALGVSVAGCAVWILFDKGSFLSVISSVEMKTVGAGLLMIGGVVTMVSVLGCLGAQSENRFLLLMYMGLLIVLVLGQLFITLLLIINREKVEQSLDDAVHRIIVGYGGGGREDRLIDNVQHHGSCCGRTGQADWLNNSVIESLNLTDPDVLPCSCFKHNQPIFNSSWCSENITELQYGRGNMSYDEGCKEKLSDWLQENTLTIISMDVSLVLLQVLQLVLAVYLHRSFGQKASLKRTNRLVDPEPAQEAAGPPDGEQNYAYIDPEYDHMDPNHPARYHDDLHHGVPPPHGLSP</sequence>
<comment type="caution">
    <text evidence="7">The sequence shown here is derived from an EMBL/GenBank/DDBJ whole genome shotgun (WGS) entry which is preliminary data.</text>
</comment>
<dbReference type="InterPro" id="IPR008952">
    <property type="entry name" value="Tetraspanin_EC2_sf"/>
</dbReference>
<name>A0AAV1QG93_SCOSC</name>
<dbReference type="SUPFAM" id="SSF48652">
    <property type="entry name" value="Tetraspanin"/>
    <property type="match status" value="1"/>
</dbReference>
<proteinExistence type="predicted"/>
<keyword evidence="2 6" id="KW-0812">Transmembrane</keyword>